<evidence type="ECO:0008006" key="19">
    <source>
        <dbReference type="Google" id="ProtNLM"/>
    </source>
</evidence>
<dbReference type="InterPro" id="IPR037066">
    <property type="entry name" value="Plug_dom_sf"/>
</dbReference>
<dbReference type="Pfam" id="PF00593">
    <property type="entry name" value="TonB_dep_Rec_b-barrel"/>
    <property type="match status" value="1"/>
</dbReference>
<dbReference type="NCBIfam" id="TIGR01786">
    <property type="entry name" value="TonB-hemlactrns"/>
    <property type="match status" value="1"/>
</dbReference>
<evidence type="ECO:0000313" key="17">
    <source>
        <dbReference type="EMBL" id="OTQ50635.1"/>
    </source>
</evidence>
<dbReference type="SUPFAM" id="SSF56935">
    <property type="entry name" value="Porins"/>
    <property type="match status" value="1"/>
</dbReference>
<dbReference type="Pfam" id="PF07715">
    <property type="entry name" value="Plug"/>
    <property type="match status" value="1"/>
</dbReference>
<evidence type="ECO:0000259" key="16">
    <source>
        <dbReference type="Pfam" id="PF07715"/>
    </source>
</evidence>
<organism evidence="17 18">
    <name type="scientific">Gilliamella apis</name>
    <dbReference type="NCBI Taxonomy" id="1970738"/>
    <lineage>
        <taxon>Bacteria</taxon>
        <taxon>Pseudomonadati</taxon>
        <taxon>Pseudomonadota</taxon>
        <taxon>Gammaproteobacteria</taxon>
        <taxon>Orbales</taxon>
        <taxon>Orbaceae</taxon>
        <taxon>Gilliamella</taxon>
    </lineage>
</organism>
<evidence type="ECO:0000256" key="10">
    <source>
        <dbReference type="ARBA" id="ARBA00023237"/>
    </source>
</evidence>
<dbReference type="GO" id="GO:0044718">
    <property type="term" value="P:siderophore transmembrane transport"/>
    <property type="evidence" value="ECO:0007669"/>
    <property type="project" value="TreeGrafter"/>
</dbReference>
<dbReference type="RefSeq" id="WP_086320288.1">
    <property type="nucleotide sequence ID" value="NZ_NASD01000029.1"/>
</dbReference>
<keyword evidence="6 14" id="KW-0732">Signal</keyword>
<protein>
    <recommendedName>
        <fullName evidence="19">TonB-dependent hemoglobin/transferrin/lactoferrin family receptor</fullName>
    </recommendedName>
</protein>
<keyword evidence="9" id="KW-0675">Receptor</keyword>
<name>A0A242NVJ2_9GAMM</name>
<feature type="domain" description="TonB-dependent receptor-like beta-barrel" evidence="15">
    <location>
        <begin position="259"/>
        <end position="685"/>
    </location>
</feature>
<dbReference type="Gene3D" id="2.170.130.10">
    <property type="entry name" value="TonB-dependent receptor, plug domain"/>
    <property type="match status" value="1"/>
</dbReference>
<comment type="caution">
    <text evidence="17">The sequence shown here is derived from an EMBL/GenBank/DDBJ whole genome shotgun (WGS) entry which is preliminary data.</text>
</comment>
<dbReference type="InterPro" id="IPR012910">
    <property type="entry name" value="Plug_dom"/>
</dbReference>
<evidence type="ECO:0000259" key="15">
    <source>
        <dbReference type="Pfam" id="PF00593"/>
    </source>
</evidence>
<evidence type="ECO:0000256" key="14">
    <source>
        <dbReference type="SAM" id="SignalP"/>
    </source>
</evidence>
<keyword evidence="7 12" id="KW-0798">TonB box</keyword>
<comment type="subcellular location">
    <subcellularLocation>
        <location evidence="1 11">Cell outer membrane</location>
        <topology evidence="1 11">Multi-pass membrane protein</topology>
    </subcellularLocation>
</comment>
<dbReference type="GO" id="GO:0015232">
    <property type="term" value="F:heme transmembrane transporter activity"/>
    <property type="evidence" value="ECO:0007669"/>
    <property type="project" value="InterPro"/>
</dbReference>
<evidence type="ECO:0000256" key="12">
    <source>
        <dbReference type="PROSITE-ProRule" id="PRU10143"/>
    </source>
</evidence>
<keyword evidence="3 11" id="KW-0813">Transport</keyword>
<dbReference type="AlphaFoldDB" id="A0A242NVJ2"/>
<dbReference type="OrthoDB" id="9764669at2"/>
<evidence type="ECO:0000256" key="9">
    <source>
        <dbReference type="ARBA" id="ARBA00023170"/>
    </source>
</evidence>
<comment type="similarity">
    <text evidence="2">Belongs to the TonB-dependent receptor family. Hemoglobin/haptoglobin binding protein subfamily.</text>
</comment>
<gene>
    <name evidence="17" type="ORF">B6D06_04005</name>
</gene>
<feature type="short sequence motif" description="TonB C-terminal box" evidence="13">
    <location>
        <begin position="714"/>
        <end position="731"/>
    </location>
</feature>
<evidence type="ECO:0000256" key="1">
    <source>
        <dbReference type="ARBA" id="ARBA00004571"/>
    </source>
</evidence>
<dbReference type="PANTHER" id="PTHR30069">
    <property type="entry name" value="TONB-DEPENDENT OUTER MEMBRANE RECEPTOR"/>
    <property type="match status" value="1"/>
</dbReference>
<dbReference type="PROSITE" id="PS00430">
    <property type="entry name" value="TONB_DEPENDENT_REC_1"/>
    <property type="match status" value="1"/>
</dbReference>
<evidence type="ECO:0000256" key="4">
    <source>
        <dbReference type="ARBA" id="ARBA00022452"/>
    </source>
</evidence>
<keyword evidence="10 11" id="KW-0998">Cell outer membrane</keyword>
<dbReference type="InterPro" id="IPR010916">
    <property type="entry name" value="TonB_box_CS"/>
</dbReference>
<reference evidence="17 18" key="1">
    <citation type="submission" date="2017-03" db="EMBL/GenBank/DDBJ databases">
        <title>Comparative genomics of honeybee gut symbionts reveal geographically distinct and subgroup specific antibiotic resistance.</title>
        <authorList>
            <person name="Ludvigsen J."/>
            <person name="Porcellato D."/>
            <person name="Labee-Lund T.M."/>
            <person name="Amdam G.V."/>
            <person name="Rudi K."/>
        </authorList>
    </citation>
    <scope>NUCLEOTIDE SEQUENCE [LARGE SCALE GENOMIC DNA]</scope>
    <source>
        <strain evidence="17 18">A-4-12</strain>
    </source>
</reference>
<evidence type="ECO:0000313" key="18">
    <source>
        <dbReference type="Proteomes" id="UP000194968"/>
    </source>
</evidence>
<dbReference type="InterPro" id="IPR036942">
    <property type="entry name" value="Beta-barrel_TonB_sf"/>
</dbReference>
<dbReference type="GO" id="GO:0009279">
    <property type="term" value="C:cell outer membrane"/>
    <property type="evidence" value="ECO:0007669"/>
    <property type="project" value="UniProtKB-SubCell"/>
</dbReference>
<evidence type="ECO:0000256" key="8">
    <source>
        <dbReference type="ARBA" id="ARBA00023136"/>
    </source>
</evidence>
<dbReference type="PANTHER" id="PTHR30069:SF29">
    <property type="entry name" value="HEMOGLOBIN AND HEMOGLOBIN-HAPTOGLOBIN-BINDING PROTEIN 1-RELATED"/>
    <property type="match status" value="1"/>
</dbReference>
<evidence type="ECO:0000256" key="7">
    <source>
        <dbReference type="ARBA" id="ARBA00023077"/>
    </source>
</evidence>
<dbReference type="PROSITE" id="PS52016">
    <property type="entry name" value="TONB_DEPENDENT_REC_3"/>
    <property type="match status" value="1"/>
</dbReference>
<evidence type="ECO:0000256" key="11">
    <source>
        <dbReference type="PROSITE-ProRule" id="PRU01360"/>
    </source>
</evidence>
<proteinExistence type="inferred from homology"/>
<dbReference type="NCBIfam" id="TIGR01785">
    <property type="entry name" value="TonB-hemin"/>
    <property type="match status" value="1"/>
</dbReference>
<feature type="chain" id="PRO_5012896287" description="TonB-dependent hemoglobin/transferrin/lactoferrin family receptor" evidence="14">
    <location>
        <begin position="22"/>
        <end position="731"/>
    </location>
</feature>
<dbReference type="InterPro" id="IPR000531">
    <property type="entry name" value="Beta-barrel_TonB"/>
</dbReference>
<feature type="signal peptide" evidence="14">
    <location>
        <begin position="1"/>
        <end position="21"/>
    </location>
</feature>
<keyword evidence="8 11" id="KW-0472">Membrane</keyword>
<dbReference type="InterPro" id="IPR010949">
    <property type="entry name" value="TonB_Hb/transfer/lactofer_rcpt"/>
</dbReference>
<dbReference type="InterPro" id="IPR010917">
    <property type="entry name" value="TonB_rcpt_CS"/>
</dbReference>
<evidence type="ECO:0000256" key="3">
    <source>
        <dbReference type="ARBA" id="ARBA00022448"/>
    </source>
</evidence>
<dbReference type="Gene3D" id="2.40.170.20">
    <property type="entry name" value="TonB-dependent receptor, beta-barrel domain"/>
    <property type="match status" value="1"/>
</dbReference>
<dbReference type="CDD" id="cd01347">
    <property type="entry name" value="ligand_gated_channel"/>
    <property type="match status" value="1"/>
</dbReference>
<keyword evidence="4 11" id="KW-1134">Transmembrane beta strand</keyword>
<dbReference type="InterPro" id="IPR011276">
    <property type="entry name" value="TonB_haem/Hb_rcpt"/>
</dbReference>
<dbReference type="PROSITE" id="PS01156">
    <property type="entry name" value="TONB_DEPENDENT_REC_2"/>
    <property type="match status" value="1"/>
</dbReference>
<dbReference type="InterPro" id="IPR039426">
    <property type="entry name" value="TonB-dep_rcpt-like"/>
</dbReference>
<accession>A0A242NVJ2</accession>
<evidence type="ECO:0000256" key="6">
    <source>
        <dbReference type="ARBA" id="ARBA00022729"/>
    </source>
</evidence>
<feature type="short sequence motif" description="TonB box" evidence="12">
    <location>
        <begin position="28"/>
        <end position="34"/>
    </location>
</feature>
<dbReference type="Proteomes" id="UP000194968">
    <property type="component" value="Unassembled WGS sequence"/>
</dbReference>
<feature type="domain" description="TonB-dependent receptor plug" evidence="16">
    <location>
        <begin position="41"/>
        <end position="149"/>
    </location>
</feature>
<dbReference type="GO" id="GO:0015344">
    <property type="term" value="F:siderophore uptake transmembrane transporter activity"/>
    <property type="evidence" value="ECO:0007669"/>
    <property type="project" value="TreeGrafter"/>
</dbReference>
<dbReference type="EMBL" id="NASK01000085">
    <property type="protein sequence ID" value="OTQ50635.1"/>
    <property type="molecule type" value="Genomic_DNA"/>
</dbReference>
<evidence type="ECO:0000256" key="13">
    <source>
        <dbReference type="PROSITE-ProRule" id="PRU10144"/>
    </source>
</evidence>
<evidence type="ECO:0000256" key="5">
    <source>
        <dbReference type="ARBA" id="ARBA00022692"/>
    </source>
</evidence>
<sequence length="731" mass="83293">MKINKILLMMIVASIPFPVFADGDDIETITVTASRQKKAKLAIPETVDVVTKKNIDDHQMSTMEDLVRYMPGISVNRQTSGTDPFGNLGGIRIRGMSGNRVQLQVDGSRVIESIQDGNRNFIDLSNIKAVEVIRGPGSVLWGADAVGGVVAFKTLDPSDLLKGKSYAVRVNGGYDSLNKQNTKTGMLAVELMPNLEGLLSFSRRDYQEARLSKAKANGGIWGCPRGADAIRCNKLNPLDAKAENMLTKLVYHNDNRETKLTFENFRSNSFVKQLYDYGLQSNGTFNGDYRRTQIQTRKRFAIDDSWMPSVGFVDQIKTMISYSPQERYLKSHRQQKDKRKKPIYTYTTNDYKEKFWQLDLQLNSNFDFLNSSHDLVYGFQGDITRSYYRNESTKNGKKTIGGGFNFANSKTQRADVYLQDEFHLISERFKIKPGLRYATYKIKPNADSHYAVIEGKEPREITSHRFIPQLGALFNITDQYSVYARYAEGFKMPTAQQLYTSLPSFSMNLIPNPKLKPEKVKSYETGLRGDFSKGWFSVGFFKADYSDYIKNFIRVGPKDYTYKNLSKVNLWGIESSAEWQFYPNWTLNASTSYQYGKKQESPGEKKSYFNDAMPLQGNLGLKWHLPDFNFDTEVLATFSKAVSHVSKDSSSSDEVFKPSGYAIYDAYLNWHPSKNITIRGSVLNIFDRRYFKWPMFSSYYKNPQTNVKVTNPIELQTAPGRTFAISAVINF</sequence>
<evidence type="ECO:0000256" key="2">
    <source>
        <dbReference type="ARBA" id="ARBA00008143"/>
    </source>
</evidence>
<keyword evidence="5 11" id="KW-0812">Transmembrane</keyword>